<evidence type="ECO:0000313" key="2">
    <source>
        <dbReference type="EMBL" id="KAJ7634621.1"/>
    </source>
</evidence>
<dbReference type="InterPro" id="IPR036047">
    <property type="entry name" value="F-box-like_dom_sf"/>
</dbReference>
<dbReference type="Proteomes" id="UP001221142">
    <property type="component" value="Unassembled WGS sequence"/>
</dbReference>
<dbReference type="EMBL" id="JARKIF010000007">
    <property type="protein sequence ID" value="KAJ7634621.1"/>
    <property type="molecule type" value="Genomic_DNA"/>
</dbReference>
<organism evidence="2 3">
    <name type="scientific">Roridomyces roridus</name>
    <dbReference type="NCBI Taxonomy" id="1738132"/>
    <lineage>
        <taxon>Eukaryota</taxon>
        <taxon>Fungi</taxon>
        <taxon>Dikarya</taxon>
        <taxon>Basidiomycota</taxon>
        <taxon>Agaricomycotina</taxon>
        <taxon>Agaricomycetes</taxon>
        <taxon>Agaricomycetidae</taxon>
        <taxon>Agaricales</taxon>
        <taxon>Marasmiineae</taxon>
        <taxon>Mycenaceae</taxon>
        <taxon>Roridomyces</taxon>
    </lineage>
</organism>
<evidence type="ECO:0000259" key="1">
    <source>
        <dbReference type="PROSITE" id="PS50181"/>
    </source>
</evidence>
<sequence>MTFEDLPEDIIRSILSFCDIRTVLAVGRTTRYNHRLSVEKLVWVDLVQDLRHRGFIDCLSHSDIQSLSQEALVALVRRILTGPASWNLGRPSLDATKSSFISRLKRQPSAIFLKKTSDPPATQPEVEISARRALSRPGAAMEDPSNRDLLLLSGGEYLIARSRPSLECWNIPANTLVWSRSVPEPLEIFSFAAEVLGGGDGTNILICQTCRFGVCSVEIVNLHFQTGLTNTLFSNLYPDPANWRIKPRICGNIACIGWECRADQAPPKSFCILIDWKRMLHLKLAPDNSQHQECPIFVNLIRDHVFFVANNRSGSAEIRLFDIAAFSAHWRPTADPAPLKPVYTTDIPTIVCEKITKSWYNFRRRFDLHAHESPVEEGRYRVWLCLSGFTGPKLGKGLSVEYRPLRFVYGYSLSLKDKVHWQQAAAPAADNIDYWQSGTSYSGHKYGTLNGSGEFGVFRLADASSTSFVMVGDSQSPHHGVQISPYSGALTYYERDLVVVTYYK</sequence>
<comment type="caution">
    <text evidence="2">The sequence shown here is derived from an EMBL/GenBank/DDBJ whole genome shotgun (WGS) entry which is preliminary data.</text>
</comment>
<dbReference type="AlphaFoldDB" id="A0AAD7BYW9"/>
<dbReference type="PROSITE" id="PS50181">
    <property type="entry name" value="FBOX"/>
    <property type="match status" value="1"/>
</dbReference>
<feature type="domain" description="F-box" evidence="1">
    <location>
        <begin position="1"/>
        <end position="46"/>
    </location>
</feature>
<accession>A0AAD7BYW9</accession>
<reference evidence="2" key="1">
    <citation type="submission" date="2023-03" db="EMBL/GenBank/DDBJ databases">
        <title>Massive genome expansion in bonnet fungi (Mycena s.s.) driven by repeated elements and novel gene families across ecological guilds.</title>
        <authorList>
            <consortium name="Lawrence Berkeley National Laboratory"/>
            <person name="Harder C.B."/>
            <person name="Miyauchi S."/>
            <person name="Viragh M."/>
            <person name="Kuo A."/>
            <person name="Thoen E."/>
            <person name="Andreopoulos B."/>
            <person name="Lu D."/>
            <person name="Skrede I."/>
            <person name="Drula E."/>
            <person name="Henrissat B."/>
            <person name="Morin E."/>
            <person name="Kohler A."/>
            <person name="Barry K."/>
            <person name="LaButti K."/>
            <person name="Morin E."/>
            <person name="Salamov A."/>
            <person name="Lipzen A."/>
            <person name="Mereny Z."/>
            <person name="Hegedus B."/>
            <person name="Baldrian P."/>
            <person name="Stursova M."/>
            <person name="Weitz H."/>
            <person name="Taylor A."/>
            <person name="Grigoriev I.V."/>
            <person name="Nagy L.G."/>
            <person name="Martin F."/>
            <person name="Kauserud H."/>
        </authorList>
    </citation>
    <scope>NUCLEOTIDE SEQUENCE</scope>
    <source>
        <strain evidence="2">9284</strain>
    </source>
</reference>
<protein>
    <recommendedName>
        <fullName evidence="1">F-box domain-containing protein</fullName>
    </recommendedName>
</protein>
<dbReference type="SUPFAM" id="SSF81383">
    <property type="entry name" value="F-box domain"/>
    <property type="match status" value="1"/>
</dbReference>
<gene>
    <name evidence="2" type="ORF">FB45DRAFT_909378</name>
</gene>
<name>A0AAD7BYW9_9AGAR</name>
<evidence type="ECO:0000313" key="3">
    <source>
        <dbReference type="Proteomes" id="UP001221142"/>
    </source>
</evidence>
<keyword evidence="3" id="KW-1185">Reference proteome</keyword>
<proteinExistence type="predicted"/>
<dbReference type="InterPro" id="IPR001810">
    <property type="entry name" value="F-box_dom"/>
</dbReference>